<dbReference type="UniPathway" id="UPA00219"/>
<keyword evidence="4" id="KW-0808">Transferase</keyword>
<feature type="domain" description="L,D-TPase catalytic" evidence="12">
    <location>
        <begin position="113"/>
        <end position="250"/>
    </location>
</feature>
<dbReference type="AlphaFoldDB" id="A0A1U7D397"/>
<dbReference type="GO" id="GO:0016757">
    <property type="term" value="F:glycosyltransferase activity"/>
    <property type="evidence" value="ECO:0007669"/>
    <property type="project" value="UniProtKB-KW"/>
</dbReference>
<proteinExistence type="inferred from homology"/>
<dbReference type="GO" id="GO:0018104">
    <property type="term" value="P:peptidoglycan-protein cross-linking"/>
    <property type="evidence" value="ECO:0007669"/>
    <property type="project" value="TreeGrafter"/>
</dbReference>
<dbReference type="CDD" id="cd16913">
    <property type="entry name" value="YkuD_like"/>
    <property type="match status" value="1"/>
</dbReference>
<dbReference type="STRING" id="1229727.Ga0080559_TMP1782"/>
<sequence length="299" mass="31985" precursor="true">MTPSSRIRAAAGLTVAALLAACTQPPASTSPAQVTAPQPQPTPDTVMSDTGNLQEVVEVPPEPPRKQPLSPETRAMYAATEDNGLQVPAIEDKYLSEDKKRQLVDYYAPFEPGTIIVDPGAKRLYHLQGDDTAMRYTVAVGAAGREFSGEARIPYQRDWPTWTPTQSMIEREPDVYTQFEDGMEGGLDNPLGARALYLHQGGEDTLYRIHGTRSPWSIGKAVSSGCIRLFNQDVIHLADQVSSGTRVIVLSAAETGKYTRPPSDIADGGQSPAASPASGTPDIAGMAEQTLDALPPEPG</sequence>
<keyword evidence="6 9" id="KW-0133">Cell shape</keyword>
<feature type="region of interest" description="Disordered" evidence="10">
    <location>
        <begin position="25"/>
        <end position="51"/>
    </location>
</feature>
<comment type="similarity">
    <text evidence="2">Belongs to the YkuD family.</text>
</comment>
<dbReference type="Gene3D" id="2.40.440.10">
    <property type="entry name" value="L,D-transpeptidase catalytic domain-like"/>
    <property type="match status" value="1"/>
</dbReference>
<keyword evidence="7 9" id="KW-0573">Peptidoglycan synthesis</keyword>
<dbReference type="Pfam" id="PF03734">
    <property type="entry name" value="YkuD"/>
    <property type="match status" value="1"/>
</dbReference>
<evidence type="ECO:0000256" key="11">
    <source>
        <dbReference type="SAM" id="SignalP"/>
    </source>
</evidence>
<feature type="active site" description="Proton donor/acceptor" evidence="9">
    <location>
        <position position="210"/>
    </location>
</feature>
<dbReference type="OrthoDB" id="9795305at2"/>
<evidence type="ECO:0000256" key="9">
    <source>
        <dbReference type="PROSITE-ProRule" id="PRU01373"/>
    </source>
</evidence>
<evidence type="ECO:0000256" key="6">
    <source>
        <dbReference type="ARBA" id="ARBA00022960"/>
    </source>
</evidence>
<feature type="active site" description="Nucleophile" evidence="9">
    <location>
        <position position="226"/>
    </location>
</feature>
<dbReference type="PROSITE" id="PS52029">
    <property type="entry name" value="LD_TPASE"/>
    <property type="match status" value="1"/>
</dbReference>
<feature type="signal peptide" evidence="11">
    <location>
        <begin position="1"/>
        <end position="20"/>
    </location>
</feature>
<evidence type="ECO:0000259" key="12">
    <source>
        <dbReference type="PROSITE" id="PS52029"/>
    </source>
</evidence>
<protein>
    <recommendedName>
        <fullName evidence="12">L,D-TPase catalytic domain-containing protein</fullName>
    </recommendedName>
</protein>
<dbReference type="InterPro" id="IPR050979">
    <property type="entry name" value="LD-transpeptidase"/>
</dbReference>
<name>A0A1U7D397_9RHOB</name>
<gene>
    <name evidence="13" type="ORF">Ga0080559_TMP1782</name>
</gene>
<dbReference type="GO" id="GO:0071972">
    <property type="term" value="F:peptidoglycan L,D-transpeptidase activity"/>
    <property type="evidence" value="ECO:0007669"/>
    <property type="project" value="TreeGrafter"/>
</dbReference>
<dbReference type="PANTHER" id="PTHR30582:SF24">
    <property type="entry name" value="L,D-TRANSPEPTIDASE ERFK_SRFK-RELATED"/>
    <property type="match status" value="1"/>
</dbReference>
<dbReference type="SUPFAM" id="SSF141523">
    <property type="entry name" value="L,D-transpeptidase catalytic domain-like"/>
    <property type="match status" value="1"/>
</dbReference>
<dbReference type="GO" id="GO:0008360">
    <property type="term" value="P:regulation of cell shape"/>
    <property type="evidence" value="ECO:0007669"/>
    <property type="project" value="UniProtKB-UniRule"/>
</dbReference>
<evidence type="ECO:0000313" key="14">
    <source>
        <dbReference type="Proteomes" id="UP000186559"/>
    </source>
</evidence>
<reference evidence="13 14" key="1">
    <citation type="submission" date="2016-03" db="EMBL/GenBank/DDBJ databases">
        <title>Deep-sea bacteria in the southern Pacific.</title>
        <authorList>
            <person name="Tang K."/>
        </authorList>
    </citation>
    <scope>NUCLEOTIDE SEQUENCE [LARGE SCALE GENOMIC DNA]</scope>
    <source>
        <strain evidence="13 14">JLT2016</strain>
    </source>
</reference>
<evidence type="ECO:0000256" key="2">
    <source>
        <dbReference type="ARBA" id="ARBA00005992"/>
    </source>
</evidence>
<keyword evidence="11" id="KW-0732">Signal</keyword>
<dbReference type="InterPro" id="IPR005490">
    <property type="entry name" value="LD_TPept_cat_dom"/>
</dbReference>
<dbReference type="FunFam" id="2.40.440.10:FF:000002">
    <property type="entry name" value="L,D-transpeptidase ErfK/SrfK"/>
    <property type="match status" value="1"/>
</dbReference>
<keyword evidence="8 9" id="KW-0961">Cell wall biogenesis/degradation</keyword>
<organism evidence="13 14">
    <name type="scientific">Salipiger profundus</name>
    <dbReference type="NCBI Taxonomy" id="1229727"/>
    <lineage>
        <taxon>Bacteria</taxon>
        <taxon>Pseudomonadati</taxon>
        <taxon>Pseudomonadota</taxon>
        <taxon>Alphaproteobacteria</taxon>
        <taxon>Rhodobacterales</taxon>
        <taxon>Roseobacteraceae</taxon>
        <taxon>Salipiger</taxon>
    </lineage>
</organism>
<dbReference type="PROSITE" id="PS51257">
    <property type="entry name" value="PROKAR_LIPOPROTEIN"/>
    <property type="match status" value="1"/>
</dbReference>
<evidence type="ECO:0000256" key="5">
    <source>
        <dbReference type="ARBA" id="ARBA00022801"/>
    </source>
</evidence>
<dbReference type="InterPro" id="IPR038063">
    <property type="entry name" value="Transpep_catalytic_dom"/>
</dbReference>
<evidence type="ECO:0000313" key="13">
    <source>
        <dbReference type="EMBL" id="APX22578.1"/>
    </source>
</evidence>
<accession>A0A1U7D397</accession>
<evidence type="ECO:0000256" key="1">
    <source>
        <dbReference type="ARBA" id="ARBA00004752"/>
    </source>
</evidence>
<dbReference type="KEGG" id="tpro:Ga0080559_TMP1782"/>
<keyword evidence="5" id="KW-0378">Hydrolase</keyword>
<dbReference type="Proteomes" id="UP000186559">
    <property type="component" value="Chromosome"/>
</dbReference>
<evidence type="ECO:0000256" key="8">
    <source>
        <dbReference type="ARBA" id="ARBA00023316"/>
    </source>
</evidence>
<evidence type="ECO:0000256" key="4">
    <source>
        <dbReference type="ARBA" id="ARBA00022679"/>
    </source>
</evidence>
<dbReference type="GO" id="GO:0071555">
    <property type="term" value="P:cell wall organization"/>
    <property type="evidence" value="ECO:0007669"/>
    <property type="project" value="UniProtKB-UniRule"/>
</dbReference>
<evidence type="ECO:0000256" key="3">
    <source>
        <dbReference type="ARBA" id="ARBA00022676"/>
    </source>
</evidence>
<evidence type="ECO:0000256" key="7">
    <source>
        <dbReference type="ARBA" id="ARBA00022984"/>
    </source>
</evidence>
<evidence type="ECO:0000256" key="10">
    <source>
        <dbReference type="SAM" id="MobiDB-lite"/>
    </source>
</evidence>
<keyword evidence="3" id="KW-0328">Glycosyltransferase</keyword>
<comment type="pathway">
    <text evidence="1 9">Cell wall biogenesis; peptidoglycan biosynthesis.</text>
</comment>
<dbReference type="RefSeq" id="WP_076622879.1">
    <property type="nucleotide sequence ID" value="NZ_BMEW01000004.1"/>
</dbReference>
<keyword evidence="14" id="KW-1185">Reference proteome</keyword>
<dbReference type="PANTHER" id="PTHR30582">
    <property type="entry name" value="L,D-TRANSPEPTIDASE"/>
    <property type="match status" value="1"/>
</dbReference>
<dbReference type="GO" id="GO:0005576">
    <property type="term" value="C:extracellular region"/>
    <property type="evidence" value="ECO:0007669"/>
    <property type="project" value="TreeGrafter"/>
</dbReference>
<feature type="region of interest" description="Disordered" evidence="10">
    <location>
        <begin position="258"/>
        <end position="299"/>
    </location>
</feature>
<feature type="chain" id="PRO_5010568979" description="L,D-TPase catalytic domain-containing protein" evidence="11">
    <location>
        <begin position="21"/>
        <end position="299"/>
    </location>
</feature>
<dbReference type="EMBL" id="CP014796">
    <property type="protein sequence ID" value="APX22578.1"/>
    <property type="molecule type" value="Genomic_DNA"/>
</dbReference>